<feature type="chain" id="PRO_5043620010" description="Secreted protein" evidence="1">
    <location>
        <begin position="22"/>
        <end position="71"/>
    </location>
</feature>
<accession>A0AAV9GUS4</accession>
<evidence type="ECO:0000313" key="3">
    <source>
        <dbReference type="Proteomes" id="UP001321760"/>
    </source>
</evidence>
<keyword evidence="3" id="KW-1185">Reference proteome</keyword>
<feature type="signal peptide" evidence="1">
    <location>
        <begin position="1"/>
        <end position="21"/>
    </location>
</feature>
<feature type="non-terminal residue" evidence="2">
    <location>
        <position position="71"/>
    </location>
</feature>
<evidence type="ECO:0000313" key="2">
    <source>
        <dbReference type="EMBL" id="KAK4452081.1"/>
    </source>
</evidence>
<organism evidence="2 3">
    <name type="scientific">Podospora aff. communis PSN243</name>
    <dbReference type="NCBI Taxonomy" id="3040156"/>
    <lineage>
        <taxon>Eukaryota</taxon>
        <taxon>Fungi</taxon>
        <taxon>Dikarya</taxon>
        <taxon>Ascomycota</taxon>
        <taxon>Pezizomycotina</taxon>
        <taxon>Sordariomycetes</taxon>
        <taxon>Sordariomycetidae</taxon>
        <taxon>Sordariales</taxon>
        <taxon>Podosporaceae</taxon>
        <taxon>Podospora</taxon>
    </lineage>
</organism>
<gene>
    <name evidence="2" type="ORF">QBC34DRAFT_399120</name>
</gene>
<reference evidence="2" key="2">
    <citation type="submission" date="2023-05" db="EMBL/GenBank/DDBJ databases">
        <authorList>
            <consortium name="Lawrence Berkeley National Laboratory"/>
            <person name="Steindorff A."/>
            <person name="Hensen N."/>
            <person name="Bonometti L."/>
            <person name="Westerberg I."/>
            <person name="Brannstrom I.O."/>
            <person name="Guillou S."/>
            <person name="Cros-Aarteil S."/>
            <person name="Calhoun S."/>
            <person name="Haridas S."/>
            <person name="Kuo A."/>
            <person name="Mondo S."/>
            <person name="Pangilinan J."/>
            <person name="Riley R."/>
            <person name="Labutti K."/>
            <person name="Andreopoulos B."/>
            <person name="Lipzen A."/>
            <person name="Chen C."/>
            <person name="Yanf M."/>
            <person name="Daum C."/>
            <person name="Ng V."/>
            <person name="Clum A."/>
            <person name="Ohm R."/>
            <person name="Martin F."/>
            <person name="Silar P."/>
            <person name="Natvig D."/>
            <person name="Lalanne C."/>
            <person name="Gautier V."/>
            <person name="Ament-Velasquez S.L."/>
            <person name="Kruys A."/>
            <person name="Hutchinson M.I."/>
            <person name="Powell A.J."/>
            <person name="Barry K."/>
            <person name="Miller A.N."/>
            <person name="Grigoriev I.V."/>
            <person name="Debuchy R."/>
            <person name="Gladieux P."/>
            <person name="Thoren M.H."/>
            <person name="Johannesson H."/>
        </authorList>
    </citation>
    <scope>NUCLEOTIDE SEQUENCE</scope>
    <source>
        <strain evidence="2">PSN243</strain>
    </source>
</reference>
<keyword evidence="1" id="KW-0732">Signal</keyword>
<reference evidence="2" key="1">
    <citation type="journal article" date="2023" name="Mol. Phylogenet. Evol.">
        <title>Genome-scale phylogeny and comparative genomics of the fungal order Sordariales.</title>
        <authorList>
            <person name="Hensen N."/>
            <person name="Bonometti L."/>
            <person name="Westerberg I."/>
            <person name="Brannstrom I.O."/>
            <person name="Guillou S."/>
            <person name="Cros-Aarteil S."/>
            <person name="Calhoun S."/>
            <person name="Haridas S."/>
            <person name="Kuo A."/>
            <person name="Mondo S."/>
            <person name="Pangilinan J."/>
            <person name="Riley R."/>
            <person name="LaButti K."/>
            <person name="Andreopoulos B."/>
            <person name="Lipzen A."/>
            <person name="Chen C."/>
            <person name="Yan M."/>
            <person name="Daum C."/>
            <person name="Ng V."/>
            <person name="Clum A."/>
            <person name="Steindorff A."/>
            <person name="Ohm R.A."/>
            <person name="Martin F."/>
            <person name="Silar P."/>
            <person name="Natvig D.O."/>
            <person name="Lalanne C."/>
            <person name="Gautier V."/>
            <person name="Ament-Velasquez S.L."/>
            <person name="Kruys A."/>
            <person name="Hutchinson M.I."/>
            <person name="Powell A.J."/>
            <person name="Barry K."/>
            <person name="Miller A.N."/>
            <person name="Grigoriev I.V."/>
            <person name="Debuchy R."/>
            <person name="Gladieux P."/>
            <person name="Hiltunen Thoren M."/>
            <person name="Johannesson H."/>
        </authorList>
    </citation>
    <scope>NUCLEOTIDE SEQUENCE</scope>
    <source>
        <strain evidence="2">PSN243</strain>
    </source>
</reference>
<name>A0AAV9GUS4_9PEZI</name>
<dbReference type="Proteomes" id="UP001321760">
    <property type="component" value="Unassembled WGS sequence"/>
</dbReference>
<dbReference type="EMBL" id="MU865925">
    <property type="protein sequence ID" value="KAK4452081.1"/>
    <property type="molecule type" value="Genomic_DNA"/>
</dbReference>
<dbReference type="AlphaFoldDB" id="A0AAV9GUS4"/>
<protein>
    <recommendedName>
        <fullName evidence="4">Secreted protein</fullName>
    </recommendedName>
</protein>
<evidence type="ECO:0000256" key="1">
    <source>
        <dbReference type="SAM" id="SignalP"/>
    </source>
</evidence>
<proteinExistence type="predicted"/>
<sequence>MRATTLLIGWLSAIRMGTVWAAPHLPSNLTGSRLLGPERQGRLPRAWLGGCFFAAGWNWHGRCRGDFEMAV</sequence>
<comment type="caution">
    <text evidence="2">The sequence shown here is derived from an EMBL/GenBank/DDBJ whole genome shotgun (WGS) entry which is preliminary data.</text>
</comment>
<evidence type="ECO:0008006" key="4">
    <source>
        <dbReference type="Google" id="ProtNLM"/>
    </source>
</evidence>